<dbReference type="KEGG" id="mbe:MBM_03928"/>
<feature type="compositionally biased region" description="Basic and acidic residues" evidence="1">
    <location>
        <begin position="73"/>
        <end position="92"/>
    </location>
</feature>
<protein>
    <submittedName>
        <fullName evidence="2">Uncharacterized protein</fullName>
    </submittedName>
</protein>
<sequence>MCPEVFSRQVEVYDLETVMTPSPLSGSINELKAAYFPDAGTAGTHVASQSSTQTSSPPRAPAPSFPFSSDLNKSARDDTSEGSRDFGFDNMV</sequence>
<dbReference type="Proteomes" id="UP000006753">
    <property type="component" value="Unassembled WGS sequence"/>
</dbReference>
<dbReference type="EMBL" id="JH921434">
    <property type="protein sequence ID" value="EKD18156.1"/>
    <property type="molecule type" value="Genomic_DNA"/>
</dbReference>
<evidence type="ECO:0000256" key="1">
    <source>
        <dbReference type="SAM" id="MobiDB-lite"/>
    </source>
</evidence>
<feature type="region of interest" description="Disordered" evidence="1">
    <location>
        <begin position="42"/>
        <end position="92"/>
    </location>
</feature>
<proteinExistence type="predicted"/>
<keyword evidence="3" id="KW-1185">Reference proteome</keyword>
<name>K1WYY3_MARBU</name>
<evidence type="ECO:0000313" key="3">
    <source>
        <dbReference type="Proteomes" id="UP000006753"/>
    </source>
</evidence>
<reference evidence="2 3" key="1">
    <citation type="journal article" date="2012" name="BMC Genomics">
        <title>Sequencing the genome of Marssonina brunnea reveals fungus-poplar co-evolution.</title>
        <authorList>
            <person name="Zhu S."/>
            <person name="Cao Y.-Z."/>
            <person name="Jiang C."/>
            <person name="Tan B.-Y."/>
            <person name="Wang Z."/>
            <person name="Feng S."/>
            <person name="Zhang L."/>
            <person name="Su X.-H."/>
            <person name="Brejova B."/>
            <person name="Vinar T."/>
            <person name="Xu M."/>
            <person name="Wang M.-X."/>
            <person name="Zhang S.-G."/>
            <person name="Huang M.-R."/>
            <person name="Wu R."/>
            <person name="Zhou Y."/>
        </authorList>
    </citation>
    <scope>NUCLEOTIDE SEQUENCE [LARGE SCALE GENOMIC DNA]</scope>
    <source>
        <strain evidence="2 3">MB_m1</strain>
    </source>
</reference>
<gene>
    <name evidence="2" type="ORF">MBM_03928</name>
</gene>
<accession>K1WYY3</accession>
<dbReference type="HOGENOM" id="CLU_2413720_0_0_1"/>
<organism evidence="2 3">
    <name type="scientific">Marssonina brunnea f. sp. multigermtubi (strain MB_m1)</name>
    <name type="common">Marssonina leaf spot fungus</name>
    <dbReference type="NCBI Taxonomy" id="1072389"/>
    <lineage>
        <taxon>Eukaryota</taxon>
        <taxon>Fungi</taxon>
        <taxon>Dikarya</taxon>
        <taxon>Ascomycota</taxon>
        <taxon>Pezizomycotina</taxon>
        <taxon>Leotiomycetes</taxon>
        <taxon>Helotiales</taxon>
        <taxon>Drepanopezizaceae</taxon>
        <taxon>Drepanopeziza</taxon>
    </lineage>
</organism>
<feature type="compositionally biased region" description="Low complexity" evidence="1">
    <location>
        <begin position="48"/>
        <end position="57"/>
    </location>
</feature>
<dbReference type="InParanoid" id="K1WYY3"/>
<dbReference type="AlphaFoldDB" id="K1WYY3"/>
<evidence type="ECO:0000313" key="2">
    <source>
        <dbReference type="EMBL" id="EKD18156.1"/>
    </source>
</evidence>